<organism evidence="1 2">
    <name type="scientific">Acaulospora colombiana</name>
    <dbReference type="NCBI Taxonomy" id="27376"/>
    <lineage>
        <taxon>Eukaryota</taxon>
        <taxon>Fungi</taxon>
        <taxon>Fungi incertae sedis</taxon>
        <taxon>Mucoromycota</taxon>
        <taxon>Glomeromycotina</taxon>
        <taxon>Glomeromycetes</taxon>
        <taxon>Diversisporales</taxon>
        <taxon>Acaulosporaceae</taxon>
        <taxon>Acaulospora</taxon>
    </lineage>
</organism>
<gene>
    <name evidence="1" type="ORF">ACOLOM_LOCUS977</name>
</gene>
<dbReference type="EMBL" id="CAJVPT010001075">
    <property type="protein sequence ID" value="CAG8456280.1"/>
    <property type="molecule type" value="Genomic_DNA"/>
</dbReference>
<comment type="caution">
    <text evidence="1">The sequence shown here is derived from an EMBL/GenBank/DDBJ whole genome shotgun (WGS) entry which is preliminary data.</text>
</comment>
<evidence type="ECO:0000313" key="2">
    <source>
        <dbReference type="Proteomes" id="UP000789525"/>
    </source>
</evidence>
<proteinExistence type="predicted"/>
<accession>A0ACA9K6Q9</accession>
<dbReference type="Proteomes" id="UP000789525">
    <property type="component" value="Unassembled WGS sequence"/>
</dbReference>
<sequence length="787" mass="90918">MIPSLFLFLIFLSLSLDSLHSSDDPLSKIFHLIRNLEAADTDTFSTATQDDNVYSYSNFLDDCGYFGITKKECKERFCYWEPSEDPNAKWCRFKEGKEYTCNVDPATRTDCGYPGIQEKEKVPCKGYKIVKSQEIDNLIIVDLELIGDGCGNYGPDPKSLRILVEHQTNDRLRVKIFDSERSRYEIPEDIVQTPRSERMDGDPLYQFIYEDNPFTFSITRRSTGEKIIDTKVPGMDSLTFEEQYMEISFGLPPNPYIYGFGEIVQTLRRNPMNTFQTLWSRDAATPFSENVYGVHPFYMEIRNGSAHGAAVGRPALPPYWALGYHQSRWGYNNLTVLSSVVETFGEQKIPLETIWTDLDYMDGQKDFTWNPVDYPKNDVAQFVKKLHENNQHYVVIVDPAIKIEVGYLPYDEGTKMNVFIKNSRGDDIVGLVWPGLTTYPDWFNNDTLIYWESMIEKWLDGIVLDGLWIDMNEPASWCRGECKKGDLYDPESHKRAESKFNDLAKSPSNKFRNLNNPPYKINNGGKRLPLDTLTLSMDAVHSNGMEPYIWPSVAETSRKYIGIRYSLLPYYYTLFYEANAMGAMVLRPLFIEFPHLKAYIPPGIWYDFYRHHLSFKVDDPDGIRRDLYAPLHEMPLHIRGGYVIPMTRPGMTTTECRKENYYLLVALDADGKAKGSLYLDDGESLDIDDKYTYAEFEAYDWNVLVAKVLWYGYDDIILDKFVILGINCRDAKKVERIMFNGLETKSGFNNTVDEDVIWTLDEKVGKLTLEGFKIRLNVGWNLTWILS</sequence>
<name>A0ACA9K6Q9_9GLOM</name>
<protein>
    <submittedName>
        <fullName evidence="1">3233_t:CDS:1</fullName>
    </submittedName>
</protein>
<evidence type="ECO:0000313" key="1">
    <source>
        <dbReference type="EMBL" id="CAG8456280.1"/>
    </source>
</evidence>
<keyword evidence="2" id="KW-1185">Reference proteome</keyword>
<reference evidence="1" key="1">
    <citation type="submission" date="2021-06" db="EMBL/GenBank/DDBJ databases">
        <authorList>
            <person name="Kallberg Y."/>
            <person name="Tangrot J."/>
            <person name="Rosling A."/>
        </authorList>
    </citation>
    <scope>NUCLEOTIDE SEQUENCE</scope>
    <source>
        <strain evidence="1">CL356</strain>
    </source>
</reference>